<evidence type="ECO:0000313" key="1">
    <source>
        <dbReference type="EMBL" id="RST59719.1"/>
    </source>
</evidence>
<name>A0A429X8L0_SIMTE</name>
<dbReference type="EMBL" id="QYTW02000009">
    <property type="protein sequence ID" value="RST59719.1"/>
    <property type="molecule type" value="Genomic_DNA"/>
</dbReference>
<evidence type="ECO:0000313" key="2">
    <source>
        <dbReference type="Proteomes" id="UP000287296"/>
    </source>
</evidence>
<comment type="caution">
    <text evidence="1">The sequence shown here is derived from an EMBL/GenBank/DDBJ whole genome shotgun (WGS) entry which is preliminary data.</text>
</comment>
<proteinExistence type="predicted"/>
<accession>A0A429X8L0</accession>
<dbReference type="RefSeq" id="WP_120119080.1">
    <property type="nucleotide sequence ID" value="NZ_QYTW02000009.1"/>
</dbReference>
<organism evidence="1 2">
    <name type="scientific">Siminovitchia terrae</name>
    <name type="common">Bacillus terrae</name>
    <dbReference type="NCBI Taxonomy" id="1914933"/>
    <lineage>
        <taxon>Bacteria</taxon>
        <taxon>Bacillati</taxon>
        <taxon>Bacillota</taxon>
        <taxon>Bacilli</taxon>
        <taxon>Bacillales</taxon>
        <taxon>Bacillaceae</taxon>
        <taxon>Siminovitchia</taxon>
    </lineage>
</organism>
<protein>
    <submittedName>
        <fullName evidence="1">Uncharacterized protein</fullName>
    </submittedName>
</protein>
<sequence>MQLEITRRNENIVNGEVESVQVHYKLSSDDYRSMHNGFIETDRIDASIPELKEIVKETLAEQISQIAE</sequence>
<dbReference type="AlphaFoldDB" id="A0A429X8L0"/>
<reference evidence="1 2" key="1">
    <citation type="submission" date="2018-12" db="EMBL/GenBank/DDBJ databases">
        <authorList>
            <person name="Sun L."/>
            <person name="Chen Z."/>
        </authorList>
    </citation>
    <scope>NUCLEOTIDE SEQUENCE [LARGE SCALE GENOMIC DNA]</scope>
    <source>
        <strain evidence="1 2">LMG 29736</strain>
    </source>
</reference>
<dbReference type="Proteomes" id="UP000287296">
    <property type="component" value="Unassembled WGS sequence"/>
</dbReference>
<gene>
    <name evidence="1" type="ORF">D5F11_011495</name>
</gene>